<feature type="transmembrane region" description="Helical" evidence="1">
    <location>
        <begin position="93"/>
        <end position="112"/>
    </location>
</feature>
<accession>A0A0G0CWK8</accession>
<dbReference type="Proteomes" id="UP000033995">
    <property type="component" value="Unassembled WGS sequence"/>
</dbReference>
<keyword evidence="1" id="KW-0472">Membrane</keyword>
<comment type="caution">
    <text evidence="2">The sequence shown here is derived from an EMBL/GenBank/DDBJ whole genome shotgun (WGS) entry which is preliminary data.</text>
</comment>
<proteinExistence type="predicted"/>
<feature type="transmembrane region" description="Helical" evidence="1">
    <location>
        <begin position="34"/>
        <end position="52"/>
    </location>
</feature>
<protein>
    <recommendedName>
        <fullName evidence="4">DUF3307 domain-containing protein</fullName>
    </recommendedName>
</protein>
<organism evidence="2 3">
    <name type="scientific">Candidatus Woesebacteria bacterium GW2011_GWA2_33_28</name>
    <dbReference type="NCBI Taxonomy" id="1618561"/>
    <lineage>
        <taxon>Bacteria</taxon>
        <taxon>Candidatus Woeseibacteriota</taxon>
    </lineage>
</organism>
<dbReference type="AlphaFoldDB" id="A0A0G0CWK8"/>
<sequence>MNLFLTLTITHFITDFMLQQWGIGVNKRGFNKYMLWHILITTFAFIIVCLSFEFTIQSSVFAGILTLVTHFVIDAVRQEIHARYKLGPSNGKFWMLLGVDQILHIFFIFVCIQKILRI</sequence>
<evidence type="ECO:0000313" key="2">
    <source>
        <dbReference type="EMBL" id="KKP47772.1"/>
    </source>
</evidence>
<reference evidence="2 3" key="1">
    <citation type="journal article" date="2015" name="Nature">
        <title>rRNA introns, odd ribosomes, and small enigmatic genomes across a large radiation of phyla.</title>
        <authorList>
            <person name="Brown C.T."/>
            <person name="Hug L.A."/>
            <person name="Thomas B.C."/>
            <person name="Sharon I."/>
            <person name="Castelle C.J."/>
            <person name="Singh A."/>
            <person name="Wilkins M.J."/>
            <person name="Williams K.H."/>
            <person name="Banfield J.F."/>
        </authorList>
    </citation>
    <scope>NUCLEOTIDE SEQUENCE [LARGE SCALE GENOMIC DNA]</scope>
</reference>
<dbReference type="EMBL" id="LBOZ01000003">
    <property type="protein sequence ID" value="KKP47772.1"/>
    <property type="molecule type" value="Genomic_DNA"/>
</dbReference>
<evidence type="ECO:0008006" key="4">
    <source>
        <dbReference type="Google" id="ProtNLM"/>
    </source>
</evidence>
<evidence type="ECO:0000313" key="3">
    <source>
        <dbReference type="Proteomes" id="UP000033995"/>
    </source>
</evidence>
<name>A0A0G0CWK8_9BACT</name>
<gene>
    <name evidence="2" type="ORF">UR38_C0003G0177</name>
</gene>
<dbReference type="InterPro" id="IPR021737">
    <property type="entry name" value="Phage_phiKZ_Orf197"/>
</dbReference>
<keyword evidence="1" id="KW-0812">Transmembrane</keyword>
<dbReference type="Pfam" id="PF11750">
    <property type="entry name" value="DUF3307"/>
    <property type="match status" value="1"/>
</dbReference>
<evidence type="ECO:0000256" key="1">
    <source>
        <dbReference type="SAM" id="Phobius"/>
    </source>
</evidence>
<keyword evidence="1" id="KW-1133">Transmembrane helix</keyword>